<dbReference type="PROSITE" id="PS00383">
    <property type="entry name" value="TYR_PHOSPHATASE_1"/>
    <property type="match status" value="1"/>
</dbReference>
<dbReference type="GO" id="GO:0004721">
    <property type="term" value="F:phosphoprotein phosphatase activity"/>
    <property type="evidence" value="ECO:0007669"/>
    <property type="project" value="InterPro"/>
</dbReference>
<protein>
    <submittedName>
        <fullName evidence="2">Tyrosine-protein phosphatase</fullName>
    </submittedName>
</protein>
<name>A0A4Y8SHP5_9SPHI</name>
<dbReference type="OrthoDB" id="1188001at2"/>
<keyword evidence="3" id="KW-1185">Reference proteome</keyword>
<dbReference type="Proteomes" id="UP000297540">
    <property type="component" value="Unassembled WGS sequence"/>
</dbReference>
<gene>
    <name evidence="2" type="ORF">E2R66_09005</name>
</gene>
<dbReference type="InterPro" id="IPR029021">
    <property type="entry name" value="Prot-tyrosine_phosphatase-like"/>
</dbReference>
<comment type="caution">
    <text evidence="2">The sequence shown here is derived from an EMBL/GenBank/DDBJ whole genome shotgun (WGS) entry which is preliminary data.</text>
</comment>
<proteinExistence type="predicted"/>
<dbReference type="InterPro" id="IPR016130">
    <property type="entry name" value="Tyr_Pase_AS"/>
</dbReference>
<keyword evidence="1" id="KW-0732">Signal</keyword>
<dbReference type="EMBL" id="SOZE01000007">
    <property type="protein sequence ID" value="TFF38165.1"/>
    <property type="molecule type" value="Genomic_DNA"/>
</dbReference>
<dbReference type="InterPro" id="IPR026893">
    <property type="entry name" value="Tyr/Ser_Pase_IphP-type"/>
</dbReference>
<dbReference type="Gene3D" id="3.90.190.10">
    <property type="entry name" value="Protein tyrosine phosphatase superfamily"/>
    <property type="match status" value="1"/>
</dbReference>
<accession>A0A4Y8SHP5</accession>
<reference evidence="2 3" key="1">
    <citation type="journal article" date="2017" name="Int. J. Syst. Evol. Microbiol.">
        <title>Mucilaginibacterpsychrotolerans sp. nov., isolated from peatlands.</title>
        <authorList>
            <person name="Deng Y."/>
            <person name="Shen L."/>
            <person name="Xu B."/>
            <person name="Liu Y."/>
            <person name="Gu Z."/>
            <person name="Liu H."/>
            <person name="Zhou Y."/>
        </authorList>
    </citation>
    <scope>NUCLEOTIDE SEQUENCE [LARGE SCALE GENOMIC DNA]</scope>
    <source>
        <strain evidence="2 3">NH7-4</strain>
    </source>
</reference>
<organism evidence="2 3">
    <name type="scientific">Mucilaginibacter psychrotolerans</name>
    <dbReference type="NCBI Taxonomy" id="1524096"/>
    <lineage>
        <taxon>Bacteria</taxon>
        <taxon>Pseudomonadati</taxon>
        <taxon>Bacteroidota</taxon>
        <taxon>Sphingobacteriia</taxon>
        <taxon>Sphingobacteriales</taxon>
        <taxon>Sphingobacteriaceae</taxon>
        <taxon>Mucilaginibacter</taxon>
    </lineage>
</organism>
<sequence>MKKIFFALTLLVAFAAGSKAQVADSARRMVALHGAANFRDLGGYKTTSGKTVKWGKVYRSADISRLTDADLAVLRDKKISYDVDLRGHQEAQQQPDKLNPGTDYVLCPAGSDSLSFWMKQIMTAPKNSGDSIMTAYYSNTRYLAERYRPFFDKLLAVPADQSLVFHCTAGKDRTGIAAALFLYSLGVPYETIMADYTATNYYRTADNDRSIKGMVGMMHMDEGTARSMMSAKKEYLDATFAAINKQYGSVDNFIKEQLKLNNKQLTALKSKYLE</sequence>
<feature type="signal peptide" evidence="1">
    <location>
        <begin position="1"/>
        <end position="22"/>
    </location>
</feature>
<dbReference type="SUPFAM" id="SSF52799">
    <property type="entry name" value="(Phosphotyrosine protein) phosphatases II"/>
    <property type="match status" value="1"/>
</dbReference>
<dbReference type="Pfam" id="PF13350">
    <property type="entry name" value="Y_phosphatase3"/>
    <property type="match status" value="1"/>
</dbReference>
<dbReference type="AlphaFoldDB" id="A0A4Y8SHP5"/>
<evidence type="ECO:0000256" key="1">
    <source>
        <dbReference type="SAM" id="SignalP"/>
    </source>
</evidence>
<feature type="chain" id="PRO_5021305631" evidence="1">
    <location>
        <begin position="23"/>
        <end position="274"/>
    </location>
</feature>
<dbReference type="RefSeq" id="WP_133229804.1">
    <property type="nucleotide sequence ID" value="NZ_SOZE01000007.1"/>
</dbReference>
<evidence type="ECO:0000313" key="3">
    <source>
        <dbReference type="Proteomes" id="UP000297540"/>
    </source>
</evidence>
<evidence type="ECO:0000313" key="2">
    <source>
        <dbReference type="EMBL" id="TFF38165.1"/>
    </source>
</evidence>